<feature type="region of interest" description="Disordered" evidence="7">
    <location>
        <begin position="94"/>
        <end position="131"/>
    </location>
</feature>
<keyword evidence="8" id="KW-0812">Transmembrane</keyword>
<evidence type="ECO:0000256" key="3">
    <source>
        <dbReference type="ARBA" id="ARBA00022553"/>
    </source>
</evidence>
<protein>
    <submittedName>
        <fullName evidence="10">T-cell surface glycoprotein CD3 zeta chain</fullName>
    </submittedName>
</protein>
<evidence type="ECO:0000256" key="9">
    <source>
        <dbReference type="SAM" id="SignalP"/>
    </source>
</evidence>
<accession>A0A162BS10</accession>
<keyword evidence="5" id="KW-1064">Adaptive immunity</keyword>
<keyword evidence="8" id="KW-1133">Transmembrane helix</keyword>
<feature type="signal peptide" evidence="9">
    <location>
        <begin position="1"/>
        <end position="20"/>
    </location>
</feature>
<evidence type="ECO:0000256" key="8">
    <source>
        <dbReference type="SAM" id="Phobius"/>
    </source>
</evidence>
<dbReference type="InterPro" id="IPR024128">
    <property type="entry name" value="T-cell_CD3_zeta"/>
</dbReference>
<evidence type="ECO:0000256" key="5">
    <source>
        <dbReference type="ARBA" id="ARBA00023130"/>
    </source>
</evidence>
<evidence type="ECO:0000256" key="7">
    <source>
        <dbReference type="SAM" id="MobiDB-lite"/>
    </source>
</evidence>
<reference evidence="10" key="1">
    <citation type="submission" date="2014-07" db="EMBL/GenBank/DDBJ databases">
        <authorList>
            <person name="Lopez L."/>
        </authorList>
    </citation>
    <scope>NUCLEOTIDE SEQUENCE</scope>
</reference>
<feature type="compositionally biased region" description="Pro residues" evidence="7">
    <location>
        <begin position="122"/>
        <end position="131"/>
    </location>
</feature>
<feature type="transmembrane region" description="Helical" evidence="8">
    <location>
        <begin position="30"/>
        <end position="50"/>
    </location>
</feature>
<keyword evidence="6" id="KW-0675">Receptor</keyword>
<evidence type="ECO:0000313" key="10">
    <source>
        <dbReference type="EMBL" id="AKC57343.1"/>
    </source>
</evidence>
<evidence type="ECO:0000256" key="4">
    <source>
        <dbReference type="ARBA" id="ARBA00022859"/>
    </source>
</evidence>
<name>A0A162BS10_DICLA</name>
<dbReference type="EMBL" id="KM225783">
    <property type="protein sequence ID" value="AKC57343.1"/>
    <property type="molecule type" value="mRNA"/>
</dbReference>
<dbReference type="GO" id="GO:0042105">
    <property type="term" value="C:alpha-beta T cell receptor complex"/>
    <property type="evidence" value="ECO:0007669"/>
    <property type="project" value="TreeGrafter"/>
</dbReference>
<dbReference type="GO" id="GO:0002250">
    <property type="term" value="P:adaptive immune response"/>
    <property type="evidence" value="ECO:0007669"/>
    <property type="project" value="UniProtKB-KW"/>
</dbReference>
<organism evidence="10">
    <name type="scientific">Dicentrarchus labrax</name>
    <name type="common">European seabass</name>
    <name type="synonym">Morone labrax</name>
    <dbReference type="NCBI Taxonomy" id="13489"/>
    <lineage>
        <taxon>Eukaryota</taxon>
        <taxon>Metazoa</taxon>
        <taxon>Chordata</taxon>
        <taxon>Craniata</taxon>
        <taxon>Vertebrata</taxon>
        <taxon>Euteleostomi</taxon>
        <taxon>Actinopterygii</taxon>
        <taxon>Neopterygii</taxon>
        <taxon>Teleostei</taxon>
        <taxon>Neoteleostei</taxon>
        <taxon>Acanthomorphata</taxon>
        <taxon>Eupercaria</taxon>
        <taxon>Moronidae</taxon>
        <taxon>Dicentrarchus</taxon>
    </lineage>
</organism>
<keyword evidence="8" id="KW-0472">Membrane</keyword>
<dbReference type="InterPro" id="IPR021663">
    <property type="entry name" value="CD3_zeta/IgE_Fc_rcpt_gamma"/>
</dbReference>
<reference evidence="10" key="2">
    <citation type="journal article" date="2015" name="PLoS ONE">
        <title>European Sea Bass (Dicentrarchus labrax) Immune Status and Disease Resistance Are Impaired by Arginine Dietary Supplementation.</title>
        <authorList>
            <person name="Azeredo R."/>
            <person name="Perez-Sanchez J."/>
            <person name="Sitja-Bobadilla A."/>
            <person name="Fouz B."/>
            <person name="Tort L."/>
            <person name="Aragao C."/>
            <person name="Oliva-Teles A."/>
            <person name="Costas B."/>
        </authorList>
    </citation>
    <scope>NUCLEOTIDE SEQUENCE</scope>
</reference>
<dbReference type="Pfam" id="PF11628">
    <property type="entry name" value="TCR_zetazeta"/>
    <property type="match status" value="1"/>
</dbReference>
<evidence type="ECO:0000256" key="2">
    <source>
        <dbReference type="ARBA" id="ARBA00022475"/>
    </source>
</evidence>
<keyword evidence="4" id="KW-0391">Immunity</keyword>
<keyword evidence="3" id="KW-0597">Phosphoprotein</keyword>
<keyword evidence="2" id="KW-1003">Cell membrane</keyword>
<sequence length="131" mass="14551">MDAQRTGVFVLFVLLVPGSCKDAFFTEPVTCYFLDGILIIYCIIATAFYYREKFSYVPPVADASEENGGIYQELERPKDADPYQVLEPLKKMKKAVKKKKAKPTEAQGDKDPYESLITGTSAPPPPPPLSP</sequence>
<comment type="subcellular location">
    <subcellularLocation>
        <location evidence="1">Cell membrane</location>
        <topology evidence="1">Single-pass type I membrane protein</topology>
    </subcellularLocation>
</comment>
<proteinExistence type="evidence at transcript level"/>
<evidence type="ECO:0000256" key="1">
    <source>
        <dbReference type="ARBA" id="ARBA00004251"/>
    </source>
</evidence>
<keyword evidence="9" id="KW-0732">Signal</keyword>
<evidence type="ECO:0000256" key="6">
    <source>
        <dbReference type="ARBA" id="ARBA00023170"/>
    </source>
</evidence>
<dbReference type="GO" id="GO:0050852">
    <property type="term" value="P:T cell receptor signaling pathway"/>
    <property type="evidence" value="ECO:0007669"/>
    <property type="project" value="TreeGrafter"/>
</dbReference>
<dbReference type="PANTHER" id="PTHR10035:SF2">
    <property type="entry name" value="T-CELL SURFACE GLYCOPROTEIN CD3 ZETA CHAIN"/>
    <property type="match status" value="1"/>
</dbReference>
<feature type="chain" id="PRO_5007832530" evidence="9">
    <location>
        <begin position="21"/>
        <end position="131"/>
    </location>
</feature>
<dbReference type="AlphaFoldDB" id="A0A162BS10"/>
<dbReference type="PANTHER" id="PTHR10035">
    <property type="entry name" value="T-CELL SURFACE GLYCOPROTEIN CD3 ZETA CHAIN"/>
    <property type="match status" value="1"/>
</dbReference>
<gene>
    <name evidence="10" type="primary">CD247</name>
</gene>